<comment type="caution">
    <text evidence="2">The sequence shown here is derived from an EMBL/GenBank/DDBJ whole genome shotgun (WGS) entry which is preliminary data.</text>
</comment>
<evidence type="ECO:0000313" key="3">
    <source>
        <dbReference type="Proteomes" id="UP000051124"/>
    </source>
</evidence>
<dbReference type="AlphaFoldDB" id="A0A0S7WJF7"/>
<name>A0A0S7WJF7_UNCT6</name>
<proteinExistence type="predicted"/>
<gene>
    <name evidence="2" type="ORF">AMJ40_04825</name>
</gene>
<keyword evidence="1" id="KW-0472">Membrane</keyword>
<sequence>MVDQLESRRKLLHLSALAIPILYYFVPEYISKPVLLLVTGVFILVEVLRLRLPSLRAFFVDATQSLIRRHELTTLTGSTYLLISSSLCVLFVRKDIAIASISYLILGDTMAAIVGKRYGRVKVFGKTLEGFAACFITCLIIGAVIPGIDFGIALVGALVASLVEILPIPIDDNVRIPLMSAAAMWSLELF</sequence>
<keyword evidence="1" id="KW-0812">Transmembrane</keyword>
<dbReference type="Proteomes" id="UP000051124">
    <property type="component" value="Unassembled WGS sequence"/>
</dbReference>
<dbReference type="PANTHER" id="PTHR31303:SF1">
    <property type="entry name" value="CTP-DEPENDENT DIACYLGLYCEROL KINASE 1"/>
    <property type="match status" value="1"/>
</dbReference>
<keyword evidence="1" id="KW-1133">Transmembrane helix</keyword>
<evidence type="ECO:0008006" key="4">
    <source>
        <dbReference type="Google" id="ProtNLM"/>
    </source>
</evidence>
<dbReference type="EMBL" id="LIZT01000044">
    <property type="protein sequence ID" value="KPJ49740.1"/>
    <property type="molecule type" value="Genomic_DNA"/>
</dbReference>
<evidence type="ECO:0000313" key="2">
    <source>
        <dbReference type="EMBL" id="KPJ49740.1"/>
    </source>
</evidence>
<dbReference type="PANTHER" id="PTHR31303">
    <property type="entry name" value="CTP-DEPENDENT DIACYLGLYCEROL KINASE 1"/>
    <property type="match status" value="1"/>
</dbReference>
<accession>A0A0S7WJF7</accession>
<reference evidence="2 3" key="1">
    <citation type="journal article" date="2015" name="Microbiome">
        <title>Genomic resolution of linkages in carbon, nitrogen, and sulfur cycling among widespread estuary sediment bacteria.</title>
        <authorList>
            <person name="Baker B.J."/>
            <person name="Lazar C.S."/>
            <person name="Teske A.P."/>
            <person name="Dick G.J."/>
        </authorList>
    </citation>
    <scope>NUCLEOTIDE SEQUENCE [LARGE SCALE GENOMIC DNA]</scope>
    <source>
        <strain evidence="2">DG_26</strain>
    </source>
</reference>
<protein>
    <recommendedName>
        <fullName evidence="4">Phosphatidate cytidylyltransferase</fullName>
    </recommendedName>
</protein>
<organism evidence="2 3">
    <name type="scientific">candidate division TA06 bacterium DG_26</name>
    <dbReference type="NCBI Taxonomy" id="1703771"/>
    <lineage>
        <taxon>Bacteria</taxon>
        <taxon>Bacteria division TA06</taxon>
    </lineage>
</organism>
<dbReference type="InterPro" id="IPR037997">
    <property type="entry name" value="Dgk1-like"/>
</dbReference>
<dbReference type="GO" id="GO:0004143">
    <property type="term" value="F:ATP-dependent diacylglycerol kinase activity"/>
    <property type="evidence" value="ECO:0007669"/>
    <property type="project" value="InterPro"/>
</dbReference>
<feature type="transmembrane region" description="Helical" evidence="1">
    <location>
        <begin position="127"/>
        <end position="145"/>
    </location>
</feature>
<evidence type="ECO:0000256" key="1">
    <source>
        <dbReference type="SAM" id="Phobius"/>
    </source>
</evidence>
<feature type="transmembrane region" description="Helical" evidence="1">
    <location>
        <begin position="98"/>
        <end position="115"/>
    </location>
</feature>